<dbReference type="PRINTS" id="PR00607">
    <property type="entry name" value="CYTCHROMECIE"/>
</dbReference>
<keyword evidence="2 6" id="KW-0349">Heme</keyword>
<evidence type="ECO:0000256" key="1">
    <source>
        <dbReference type="ARBA" id="ARBA00022448"/>
    </source>
</evidence>
<keyword evidence="4" id="KW-0249">Electron transport</keyword>
<feature type="domain" description="Cytochrome c" evidence="9">
    <location>
        <begin position="217"/>
        <end position="296"/>
    </location>
</feature>
<evidence type="ECO:0000256" key="7">
    <source>
        <dbReference type="SAM" id="MobiDB-lite"/>
    </source>
</evidence>
<keyword evidence="8" id="KW-1133">Transmembrane helix</keyword>
<evidence type="ECO:0000259" key="9">
    <source>
        <dbReference type="PROSITE" id="PS51007"/>
    </source>
</evidence>
<evidence type="ECO:0000256" key="4">
    <source>
        <dbReference type="ARBA" id="ARBA00022982"/>
    </source>
</evidence>
<feature type="compositionally biased region" description="Low complexity" evidence="7">
    <location>
        <begin position="186"/>
        <end position="213"/>
    </location>
</feature>
<proteinExistence type="predicted"/>
<evidence type="ECO:0000313" key="10">
    <source>
        <dbReference type="EMBL" id="UPL21085.1"/>
    </source>
</evidence>
<name>A0AAE9H691_ALCFA</name>
<sequence length="297" mass="30429">MSNTEQKPEEHNEGHSAMIKTPKQLLVTVALAFLVPIAIIVMLVSLVTSTMGAGAGSAALSPEAIAARIQPVAGFKLVDANAVKELKTGQQVYETTCTACHGAGVAGAPKFGDKGAWGELIKLGQDELVKNAIHGIRAMPAKGGNPSLDDIEVARAVAYMANAAGADFKEPDAPAPEGEEADAKPEATAAADTKPAEEAPAAEAPKATQTAAADDNKVDPAGIKLYDTICFACHAAGVAGAPKFGDQAAWKPYIESGMDTMVQKAIHGVGAMPPRGGSQASDDEIRAAIQHMVNAAK</sequence>
<dbReference type="Proteomes" id="UP000830925">
    <property type="component" value="Chromosome"/>
</dbReference>
<keyword evidence="1" id="KW-0813">Transport</keyword>
<dbReference type="Gene3D" id="1.10.760.10">
    <property type="entry name" value="Cytochrome c-like domain"/>
    <property type="match status" value="2"/>
</dbReference>
<dbReference type="PANTHER" id="PTHR40942:SF4">
    <property type="entry name" value="CYTOCHROME C5"/>
    <property type="match status" value="1"/>
</dbReference>
<dbReference type="GO" id="GO:0005506">
    <property type="term" value="F:iron ion binding"/>
    <property type="evidence" value="ECO:0007669"/>
    <property type="project" value="InterPro"/>
</dbReference>
<dbReference type="SUPFAM" id="SSF46626">
    <property type="entry name" value="Cytochrome c"/>
    <property type="match status" value="2"/>
</dbReference>
<dbReference type="PROSITE" id="PS51007">
    <property type="entry name" value="CYTC"/>
    <property type="match status" value="2"/>
</dbReference>
<protein>
    <submittedName>
        <fullName evidence="10">C-type cytochrome</fullName>
    </submittedName>
</protein>
<dbReference type="RefSeq" id="WP_035269225.1">
    <property type="nucleotide sequence ID" value="NZ_CP031747.1"/>
</dbReference>
<keyword evidence="8" id="KW-0472">Membrane</keyword>
<reference evidence="10" key="1">
    <citation type="submission" date="2022-04" db="EMBL/GenBank/DDBJ databases">
        <title>Genomic mining of Alcaligenes faecalis D334 producing ectoin and derivatives.</title>
        <authorList>
            <person name="Doan V.T."/>
            <person name="Quach N.T."/>
            <person name="Vu T.-H.-N."/>
            <person name="Phi Q.-T."/>
        </authorList>
    </citation>
    <scope>NUCLEOTIDE SEQUENCE</scope>
    <source>
        <strain evidence="10">D334</strain>
    </source>
</reference>
<evidence type="ECO:0000313" key="11">
    <source>
        <dbReference type="Proteomes" id="UP000830925"/>
    </source>
</evidence>
<dbReference type="InterPro" id="IPR002323">
    <property type="entry name" value="Cyt_CIE"/>
</dbReference>
<dbReference type="Pfam" id="PF13442">
    <property type="entry name" value="Cytochrome_CBB3"/>
    <property type="match status" value="2"/>
</dbReference>
<dbReference type="InterPro" id="IPR036909">
    <property type="entry name" value="Cyt_c-like_dom_sf"/>
</dbReference>
<dbReference type="GO" id="GO:0009055">
    <property type="term" value="F:electron transfer activity"/>
    <property type="evidence" value="ECO:0007669"/>
    <property type="project" value="InterPro"/>
</dbReference>
<dbReference type="PANTHER" id="PTHR40942">
    <property type="match status" value="1"/>
</dbReference>
<dbReference type="EMBL" id="CP095873">
    <property type="protein sequence ID" value="UPL21085.1"/>
    <property type="molecule type" value="Genomic_DNA"/>
</dbReference>
<keyword evidence="5 6" id="KW-0408">Iron</keyword>
<dbReference type="GO" id="GO:0020037">
    <property type="term" value="F:heme binding"/>
    <property type="evidence" value="ECO:0007669"/>
    <property type="project" value="InterPro"/>
</dbReference>
<dbReference type="InterPro" id="IPR009056">
    <property type="entry name" value="Cyt_c-like_dom"/>
</dbReference>
<feature type="transmembrane region" description="Helical" evidence="8">
    <location>
        <begin position="25"/>
        <end position="47"/>
    </location>
</feature>
<evidence type="ECO:0000256" key="8">
    <source>
        <dbReference type="SAM" id="Phobius"/>
    </source>
</evidence>
<dbReference type="AlphaFoldDB" id="A0AAE9H691"/>
<feature type="domain" description="Cytochrome c" evidence="9">
    <location>
        <begin position="84"/>
        <end position="164"/>
    </location>
</feature>
<gene>
    <name evidence="10" type="ORF">MXF72_17115</name>
</gene>
<keyword evidence="3 6" id="KW-0479">Metal-binding</keyword>
<evidence type="ECO:0000256" key="3">
    <source>
        <dbReference type="ARBA" id="ARBA00022723"/>
    </source>
</evidence>
<organism evidence="10 11">
    <name type="scientific">Alcaligenes faecalis</name>
    <dbReference type="NCBI Taxonomy" id="511"/>
    <lineage>
        <taxon>Bacteria</taxon>
        <taxon>Pseudomonadati</taxon>
        <taxon>Pseudomonadota</taxon>
        <taxon>Betaproteobacteria</taxon>
        <taxon>Burkholderiales</taxon>
        <taxon>Alcaligenaceae</taxon>
        <taxon>Alcaligenes</taxon>
    </lineage>
</organism>
<evidence type="ECO:0000256" key="5">
    <source>
        <dbReference type="ARBA" id="ARBA00023004"/>
    </source>
</evidence>
<keyword evidence="8" id="KW-0812">Transmembrane</keyword>
<accession>A0AAE9H691</accession>
<feature type="region of interest" description="Disordered" evidence="7">
    <location>
        <begin position="167"/>
        <end position="213"/>
    </location>
</feature>
<evidence type="ECO:0000256" key="6">
    <source>
        <dbReference type="PROSITE-ProRule" id="PRU00433"/>
    </source>
</evidence>
<dbReference type="GeneID" id="96774954"/>
<evidence type="ECO:0000256" key="2">
    <source>
        <dbReference type="ARBA" id="ARBA00022617"/>
    </source>
</evidence>